<dbReference type="EMBL" id="VWSJ01000027">
    <property type="protein sequence ID" value="MSN96849.1"/>
    <property type="molecule type" value="Genomic_DNA"/>
</dbReference>
<protein>
    <submittedName>
        <fullName evidence="3">Chain X</fullName>
    </submittedName>
</protein>
<dbReference type="AlphaFoldDB" id="A0A6L5WI96"/>
<dbReference type="InterPro" id="IPR016773">
    <property type="entry name" value="Fe3_uptake_reg_CjrA_prd"/>
</dbReference>
<evidence type="ECO:0000259" key="2">
    <source>
        <dbReference type="Pfam" id="PF04187"/>
    </source>
</evidence>
<feature type="transmembrane region" description="Helical" evidence="1">
    <location>
        <begin position="21"/>
        <end position="42"/>
    </location>
</feature>
<keyword evidence="1" id="KW-0472">Membrane</keyword>
<organism evidence="3 4">
    <name type="scientific">Campylobacter portucalensis</name>
    <dbReference type="NCBI Taxonomy" id="2608384"/>
    <lineage>
        <taxon>Bacteria</taxon>
        <taxon>Pseudomonadati</taxon>
        <taxon>Campylobacterota</taxon>
        <taxon>Epsilonproteobacteria</taxon>
        <taxon>Campylobacterales</taxon>
        <taxon>Campylobacteraceae</taxon>
        <taxon>Campylobacter</taxon>
    </lineage>
</organism>
<accession>A0A6L5WI96</accession>
<reference evidence="3 4" key="1">
    <citation type="submission" date="2019-09" db="EMBL/GenBank/DDBJ databases">
        <authorList>
            <person name="Silva M."/>
            <person name="Pereira G."/>
            <person name="Lopes-Da-Costa L."/>
            <person name="Silva E."/>
        </authorList>
    </citation>
    <scope>NUCLEOTIDE SEQUENCE [LARGE SCALE GENOMIC DNA]</scope>
    <source>
        <strain evidence="3 4">FMV-PI01</strain>
    </source>
</reference>
<gene>
    <name evidence="3" type="ORF">F1B92_06680</name>
</gene>
<keyword evidence="4" id="KW-1185">Reference proteome</keyword>
<evidence type="ECO:0000313" key="4">
    <source>
        <dbReference type="Proteomes" id="UP000476338"/>
    </source>
</evidence>
<dbReference type="InterPro" id="IPR007314">
    <property type="entry name" value="Cofac_haem-bd_dom"/>
</dbReference>
<evidence type="ECO:0000313" key="3">
    <source>
        <dbReference type="EMBL" id="MSN96849.1"/>
    </source>
</evidence>
<reference evidence="3 4" key="2">
    <citation type="submission" date="2020-03" db="EMBL/GenBank/DDBJ databases">
        <title>Campylobacter portucalensis sp. nov., a new species of Campylobacter isolated from the reproductive tract of bulls.</title>
        <authorList>
            <person name="Silva M.F."/>
            <person name="Pereira G."/>
            <person name="Carneiro C."/>
            <person name="Hemphill A."/>
            <person name="Mateus L."/>
            <person name="Lopes-Da-Costa L."/>
            <person name="Silva E."/>
        </authorList>
    </citation>
    <scope>NUCLEOTIDE SEQUENCE [LARGE SCALE GENOMIC DNA]</scope>
    <source>
        <strain evidence="3 4">FMV-PI01</strain>
    </source>
</reference>
<sequence>MINNKVEIMNNFTLCASRVKFTQVIFCLLFIVIFLGCSFNKLEVSDDFNDFRVINSNTKEILNYEEFINLLLENDIILLGESHKTPYHHFLEKKIILDLAKFKPINVVFEMGGADLQKDWDNATKNRDKISPNKLKKALNWDDSWDFKYYGDLVSSLFYGGVKFSAGNLSKDEINTIYSGAMPLYGIKSTTKDVKEKIKLHINRTHKIDEKILEKMVEIQQFKDRRMADKLVNSDILSVLVAGRFHVDKNFGAPLHIDDFNKNKKYAVVVFGDIDEIINEENSLMSDYFIEFKQGLKW</sequence>
<comment type="caution">
    <text evidence="3">The sequence shown here is derived from an EMBL/GenBank/DDBJ whole genome shotgun (WGS) entry which is preliminary data.</text>
</comment>
<proteinExistence type="predicted"/>
<dbReference type="PIRSF" id="PIRSF020419">
    <property type="entry name" value="Fe_uptake_reg_CjrA_prd"/>
    <property type="match status" value="1"/>
</dbReference>
<keyword evidence="1" id="KW-0812">Transmembrane</keyword>
<dbReference type="Pfam" id="PF04187">
    <property type="entry name" value="Cofac_haem_bdg"/>
    <property type="match status" value="1"/>
</dbReference>
<feature type="domain" description="Haem-binding uptake Tiki superfamily ChaN" evidence="2">
    <location>
        <begin position="70"/>
        <end position="257"/>
    </location>
</feature>
<keyword evidence="1" id="KW-1133">Transmembrane helix</keyword>
<evidence type="ECO:0000256" key="1">
    <source>
        <dbReference type="SAM" id="Phobius"/>
    </source>
</evidence>
<name>A0A6L5WI96_9BACT</name>
<dbReference type="Gene3D" id="1.10.8.760">
    <property type="entry name" value="Haem-binding uptake, Tiki superfamily, ChaN, domain 2"/>
    <property type="match status" value="1"/>
</dbReference>
<dbReference type="SUPFAM" id="SSF159501">
    <property type="entry name" value="EreA/ChaN-like"/>
    <property type="match status" value="1"/>
</dbReference>
<dbReference type="Proteomes" id="UP000476338">
    <property type="component" value="Unassembled WGS sequence"/>
</dbReference>
<dbReference type="Gene3D" id="3.40.50.11550">
    <property type="match status" value="1"/>
</dbReference>